<comment type="cofactor">
    <cofactor evidence="7">
        <name>Zn(2+)</name>
        <dbReference type="ChEBI" id="CHEBI:29105"/>
    </cofactor>
    <text evidence="7">Binds 1 zinc ion per subunit.</text>
</comment>
<sequence length="460" mass="50204">MRLIGLAAFAAMVLFAAPAMAAAPAFDPEAATRAWLDTMGPEATARSNRYFEGGYIIAFVGPILSIAISMVMMMLGWAKSVRSGLEKTVKLYFLVALGMALFYQFVSTVLTFPFSYYVGFVREHEFGLSTQDFAHWFTEYLQASAIGLAIGAIAIALLYLIIRATKRTWWIWGTIFAGAFAAVAVMLAPVYIAPIFNEYQPMREGALKVSILQMAQANGVPVNDVLEFDISRQTNRVTANVSGFLDTTRVSLSDTLIERASPGAVRSVMGHEIGHYVLRHVMSILLMLLVLIAITFALANLIFERVSKGERWGVRGVADPAGMPLLFAIISFLGIISMPINNNIVRFHESQADIFGLNASREPDGFAEAALLLSEYRKMEPSALEEWFFYDHPSGYARVRMAMQWKAHEMAAGRYPAGPGGPPAGWRPDFVVMSARPENAPSATVAPAEPAPPASSPAAP</sequence>
<feature type="active site" evidence="6">
    <location>
        <position position="272"/>
    </location>
</feature>
<evidence type="ECO:0000256" key="5">
    <source>
        <dbReference type="ARBA" id="ARBA00023049"/>
    </source>
</evidence>
<evidence type="ECO:0000313" key="13">
    <source>
        <dbReference type="EMBL" id="QGZ96995.1"/>
    </source>
</evidence>
<evidence type="ECO:0000256" key="9">
    <source>
        <dbReference type="SAM" id="Phobius"/>
    </source>
</evidence>
<evidence type="ECO:0000256" key="1">
    <source>
        <dbReference type="ARBA" id="ARBA00022670"/>
    </source>
</evidence>
<dbReference type="GO" id="GO:0004222">
    <property type="term" value="F:metalloendopeptidase activity"/>
    <property type="evidence" value="ECO:0007669"/>
    <property type="project" value="InterPro"/>
</dbReference>
<dbReference type="InterPro" id="IPR032456">
    <property type="entry name" value="Peptidase_M48_N"/>
</dbReference>
<keyword evidence="9" id="KW-0472">Membrane</keyword>
<organism evidence="13 14">
    <name type="scientific">Terricaulis silvestris</name>
    <dbReference type="NCBI Taxonomy" id="2686094"/>
    <lineage>
        <taxon>Bacteria</taxon>
        <taxon>Pseudomonadati</taxon>
        <taxon>Pseudomonadota</taxon>
        <taxon>Alphaproteobacteria</taxon>
        <taxon>Caulobacterales</taxon>
        <taxon>Caulobacteraceae</taxon>
        <taxon>Terricaulis</taxon>
    </lineage>
</organism>
<evidence type="ECO:0000256" key="7">
    <source>
        <dbReference type="PIRSR" id="PIRSR627057-2"/>
    </source>
</evidence>
<feature type="domain" description="CAAX prenyl protease 1 N-terminal" evidence="12">
    <location>
        <begin position="38"/>
        <end position="197"/>
    </location>
</feature>
<feature type="transmembrane region" description="Helical" evidence="9">
    <location>
        <begin position="91"/>
        <end position="120"/>
    </location>
</feature>
<dbReference type="InterPro" id="IPR001915">
    <property type="entry name" value="Peptidase_M48"/>
</dbReference>
<keyword evidence="1" id="KW-0645">Protease</keyword>
<dbReference type="InterPro" id="IPR027057">
    <property type="entry name" value="CAXX_Prtase_1"/>
</dbReference>
<feature type="transmembrane region" description="Helical" evidence="9">
    <location>
        <begin position="169"/>
        <end position="192"/>
    </location>
</feature>
<evidence type="ECO:0000256" key="2">
    <source>
        <dbReference type="ARBA" id="ARBA00022723"/>
    </source>
</evidence>
<accession>A0A6I6MN88</accession>
<reference evidence="14" key="1">
    <citation type="submission" date="2019-12" db="EMBL/GenBank/DDBJ databases">
        <title>Complete genome of Terracaulis silvestris 0127_4.</title>
        <authorList>
            <person name="Vieira S."/>
            <person name="Riedel T."/>
            <person name="Sproer C."/>
            <person name="Pascual J."/>
            <person name="Boedeker C."/>
            <person name="Overmann J."/>
        </authorList>
    </citation>
    <scope>NUCLEOTIDE SEQUENCE [LARGE SCALE GENOMIC DNA]</scope>
    <source>
        <strain evidence="14">0127_4</strain>
    </source>
</reference>
<evidence type="ECO:0000313" key="14">
    <source>
        <dbReference type="Proteomes" id="UP000431269"/>
    </source>
</evidence>
<dbReference type="KEGG" id="tsv:DSM104635_03860"/>
<feature type="transmembrane region" description="Helical" evidence="9">
    <location>
        <begin position="281"/>
        <end position="303"/>
    </location>
</feature>
<keyword evidence="4 7" id="KW-0862">Zinc</keyword>
<feature type="compositionally biased region" description="Pro residues" evidence="8">
    <location>
        <begin position="449"/>
        <end position="460"/>
    </location>
</feature>
<dbReference type="Pfam" id="PF01435">
    <property type="entry name" value="Peptidase_M48"/>
    <property type="match status" value="1"/>
</dbReference>
<keyword evidence="9" id="KW-0812">Transmembrane</keyword>
<keyword evidence="9" id="KW-1133">Transmembrane helix</keyword>
<dbReference type="RefSeq" id="WP_158767818.1">
    <property type="nucleotide sequence ID" value="NZ_CP047045.1"/>
</dbReference>
<dbReference type="EMBL" id="CP047045">
    <property type="protein sequence ID" value="QGZ96995.1"/>
    <property type="molecule type" value="Genomic_DNA"/>
</dbReference>
<protein>
    <submittedName>
        <fullName evidence="13">Peptidase family M48</fullName>
    </submittedName>
</protein>
<feature type="signal peptide" evidence="10">
    <location>
        <begin position="1"/>
        <end position="21"/>
    </location>
</feature>
<proteinExistence type="predicted"/>
<dbReference type="AlphaFoldDB" id="A0A6I6MN88"/>
<name>A0A6I6MN88_9CAUL</name>
<feature type="transmembrane region" description="Helical" evidence="9">
    <location>
        <begin position="55"/>
        <end position="79"/>
    </location>
</feature>
<evidence type="ECO:0000256" key="10">
    <source>
        <dbReference type="SAM" id="SignalP"/>
    </source>
</evidence>
<feature type="transmembrane region" description="Helical" evidence="9">
    <location>
        <begin position="323"/>
        <end position="340"/>
    </location>
</feature>
<feature type="active site" description="Proton donor" evidence="6">
    <location>
        <position position="353"/>
    </location>
</feature>
<evidence type="ECO:0000256" key="8">
    <source>
        <dbReference type="SAM" id="MobiDB-lite"/>
    </source>
</evidence>
<evidence type="ECO:0000256" key="4">
    <source>
        <dbReference type="ARBA" id="ARBA00022833"/>
    </source>
</evidence>
<dbReference type="CDD" id="cd07343">
    <property type="entry name" value="M48A_Zmpste24p_like"/>
    <property type="match status" value="1"/>
</dbReference>
<feature type="binding site" evidence="7">
    <location>
        <position position="271"/>
    </location>
    <ligand>
        <name>Zn(2+)</name>
        <dbReference type="ChEBI" id="CHEBI:29105"/>
        <note>catalytic</note>
    </ligand>
</feature>
<keyword evidence="10" id="KW-0732">Signal</keyword>
<feature type="transmembrane region" description="Helical" evidence="9">
    <location>
        <begin position="140"/>
        <end position="162"/>
    </location>
</feature>
<dbReference type="PANTHER" id="PTHR10120">
    <property type="entry name" value="CAAX PRENYL PROTEASE 1"/>
    <property type="match status" value="1"/>
</dbReference>
<keyword evidence="3" id="KW-0378">Hydrolase</keyword>
<dbReference type="Gene3D" id="3.30.2010.10">
    <property type="entry name" value="Metalloproteases ('zincins'), catalytic domain"/>
    <property type="match status" value="1"/>
</dbReference>
<feature type="region of interest" description="Disordered" evidence="8">
    <location>
        <begin position="437"/>
        <end position="460"/>
    </location>
</feature>
<evidence type="ECO:0000259" key="11">
    <source>
        <dbReference type="Pfam" id="PF01435"/>
    </source>
</evidence>
<keyword evidence="2 7" id="KW-0479">Metal-binding</keyword>
<feature type="binding site" evidence="7">
    <location>
        <position position="349"/>
    </location>
    <ligand>
        <name>Zn(2+)</name>
        <dbReference type="ChEBI" id="CHEBI:29105"/>
        <note>catalytic</note>
    </ligand>
</feature>
<feature type="binding site" evidence="7">
    <location>
        <position position="275"/>
    </location>
    <ligand>
        <name>Zn(2+)</name>
        <dbReference type="ChEBI" id="CHEBI:29105"/>
        <note>catalytic</note>
    </ligand>
</feature>
<dbReference type="Proteomes" id="UP000431269">
    <property type="component" value="Chromosome"/>
</dbReference>
<dbReference type="GO" id="GO:0071586">
    <property type="term" value="P:CAAX-box protein processing"/>
    <property type="evidence" value="ECO:0007669"/>
    <property type="project" value="InterPro"/>
</dbReference>
<keyword evidence="5" id="KW-0482">Metalloprotease</keyword>
<gene>
    <name evidence="13" type="ORF">DSM104635_03860</name>
</gene>
<evidence type="ECO:0000256" key="6">
    <source>
        <dbReference type="PIRSR" id="PIRSR627057-1"/>
    </source>
</evidence>
<dbReference type="GO" id="GO:0046872">
    <property type="term" value="F:metal ion binding"/>
    <property type="evidence" value="ECO:0007669"/>
    <property type="project" value="UniProtKB-KW"/>
</dbReference>
<feature type="chain" id="PRO_5026125848" evidence="10">
    <location>
        <begin position="22"/>
        <end position="460"/>
    </location>
</feature>
<evidence type="ECO:0000259" key="12">
    <source>
        <dbReference type="Pfam" id="PF16491"/>
    </source>
</evidence>
<feature type="domain" description="Peptidase M48" evidence="11">
    <location>
        <begin position="202"/>
        <end position="404"/>
    </location>
</feature>
<evidence type="ECO:0000256" key="3">
    <source>
        <dbReference type="ARBA" id="ARBA00022801"/>
    </source>
</evidence>
<keyword evidence="14" id="KW-1185">Reference proteome</keyword>
<dbReference type="Pfam" id="PF16491">
    <property type="entry name" value="Peptidase_M48_N"/>
    <property type="match status" value="1"/>
</dbReference>